<reference evidence="3" key="1">
    <citation type="submission" date="2021-01" db="EMBL/GenBank/DDBJ databases">
        <title>Whole genome shotgun sequence of Actinoplanes ferrugineus NBRC 15555.</title>
        <authorList>
            <person name="Komaki H."/>
            <person name="Tamura T."/>
        </authorList>
    </citation>
    <scope>NUCLEOTIDE SEQUENCE</scope>
    <source>
        <strain evidence="3">NBRC 15555</strain>
    </source>
</reference>
<feature type="compositionally biased region" description="Low complexity" evidence="1">
    <location>
        <begin position="30"/>
        <end position="61"/>
    </location>
</feature>
<dbReference type="RefSeq" id="WP_203822263.1">
    <property type="nucleotide sequence ID" value="NZ_BAAABP010000039.1"/>
</dbReference>
<dbReference type="Proteomes" id="UP000598174">
    <property type="component" value="Unassembled WGS sequence"/>
</dbReference>
<feature type="chain" id="PRO_5038077894" description="Cellulase (Glycosyl hydrolase family 5)" evidence="2">
    <location>
        <begin position="30"/>
        <end position="531"/>
    </location>
</feature>
<proteinExistence type="predicted"/>
<gene>
    <name evidence="3" type="ORF">Afe05nite_77620</name>
</gene>
<organism evidence="3 4">
    <name type="scientific">Paractinoplanes ferrugineus</name>
    <dbReference type="NCBI Taxonomy" id="113564"/>
    <lineage>
        <taxon>Bacteria</taxon>
        <taxon>Bacillati</taxon>
        <taxon>Actinomycetota</taxon>
        <taxon>Actinomycetes</taxon>
        <taxon>Micromonosporales</taxon>
        <taxon>Micromonosporaceae</taxon>
        <taxon>Paractinoplanes</taxon>
    </lineage>
</organism>
<feature type="signal peptide" evidence="2">
    <location>
        <begin position="1"/>
        <end position="29"/>
    </location>
</feature>
<evidence type="ECO:0008006" key="5">
    <source>
        <dbReference type="Google" id="ProtNLM"/>
    </source>
</evidence>
<protein>
    <recommendedName>
        <fullName evidence="5">Cellulase (Glycosyl hydrolase family 5)</fullName>
    </recommendedName>
</protein>
<dbReference type="SUPFAM" id="SSF49785">
    <property type="entry name" value="Galactose-binding domain-like"/>
    <property type="match status" value="1"/>
</dbReference>
<dbReference type="Gene3D" id="2.60.120.260">
    <property type="entry name" value="Galactose-binding domain-like"/>
    <property type="match status" value="1"/>
</dbReference>
<dbReference type="EMBL" id="BOMM01000074">
    <property type="protein sequence ID" value="GIE15922.1"/>
    <property type="molecule type" value="Genomic_DNA"/>
</dbReference>
<evidence type="ECO:0000313" key="3">
    <source>
        <dbReference type="EMBL" id="GIE15922.1"/>
    </source>
</evidence>
<keyword evidence="2" id="KW-0732">Signal</keyword>
<dbReference type="SUPFAM" id="SSF51445">
    <property type="entry name" value="(Trans)glycosidases"/>
    <property type="match status" value="1"/>
</dbReference>
<accession>A0A919J9U6</accession>
<dbReference type="Gene3D" id="3.20.20.80">
    <property type="entry name" value="Glycosidases"/>
    <property type="match status" value="1"/>
</dbReference>
<dbReference type="AlphaFoldDB" id="A0A919J9U6"/>
<keyword evidence="4" id="KW-1185">Reference proteome</keyword>
<sequence length="531" mass="55170">MNLPRALRIGLLPATVTALLLSAAAPAGAVPKPAPAKVSKQAPAKAAPSKTAPSKTAPAKVSKPTPAKVSKPATVAKPATAKATAGRLAALQVAKQINYYPSAAGWTKMWTSFDARTVDADLARARGMGADSVRVMVFPSVFGYPTPKPEYTAKLAQFVTTAAGHGMTVKLTLFDWWNSYGDVTGSSTWASAILAPYRNDPRILSVDLQNELDPDNAAALAWAKRLVPAVQAAAPAIPVTVSSNTVARLAKVRANLTLDYYDFHLYGYSERALSAIRQAQAVVGSAAPLVVGETGVSALTWGEGEQAAFLARVFQAASVAGIRSVAPWTLYDFTPGAIPDSAVAKSPGEYHYGLYRTDGSAKPAAAVVKAAWTGTAFPASVQDLGFENAVGQTPWRSFMPELGVPSLTRSAAHSGSWSVSLSGTGKASAGLPSYRLNPVTAVQPGQKWHAEVWARGNAATGTTQIALSWFDANDKWLGGQGSALLANGTTGWTKLAVDGTAPVGAASVQVHLKSGANTGTVWFDDVAMSVA</sequence>
<evidence type="ECO:0000256" key="2">
    <source>
        <dbReference type="SAM" id="SignalP"/>
    </source>
</evidence>
<dbReference type="InterPro" id="IPR017853">
    <property type="entry name" value="GH"/>
</dbReference>
<evidence type="ECO:0000313" key="4">
    <source>
        <dbReference type="Proteomes" id="UP000598174"/>
    </source>
</evidence>
<evidence type="ECO:0000256" key="1">
    <source>
        <dbReference type="SAM" id="MobiDB-lite"/>
    </source>
</evidence>
<name>A0A919J9U6_9ACTN</name>
<feature type="region of interest" description="Disordered" evidence="1">
    <location>
        <begin position="30"/>
        <end position="76"/>
    </location>
</feature>
<dbReference type="InterPro" id="IPR008979">
    <property type="entry name" value="Galactose-bd-like_sf"/>
</dbReference>
<comment type="caution">
    <text evidence="3">The sequence shown here is derived from an EMBL/GenBank/DDBJ whole genome shotgun (WGS) entry which is preliminary data.</text>
</comment>